<dbReference type="WBParaSite" id="PEQ_0001313101-mRNA-1">
    <property type="protein sequence ID" value="PEQ_0001313101-mRNA-1"/>
    <property type="gene ID" value="PEQ_0001313101"/>
</dbReference>
<keyword evidence="1" id="KW-1185">Reference proteome</keyword>
<name>A0A914SGL0_PAREQ</name>
<reference evidence="2" key="1">
    <citation type="submission" date="2022-11" db="UniProtKB">
        <authorList>
            <consortium name="WormBaseParasite"/>
        </authorList>
    </citation>
    <scope>IDENTIFICATION</scope>
</reference>
<accession>A0A914SGL0</accession>
<evidence type="ECO:0000313" key="1">
    <source>
        <dbReference type="Proteomes" id="UP000887564"/>
    </source>
</evidence>
<organism evidence="1 2">
    <name type="scientific">Parascaris equorum</name>
    <name type="common">Equine roundworm</name>
    <dbReference type="NCBI Taxonomy" id="6256"/>
    <lineage>
        <taxon>Eukaryota</taxon>
        <taxon>Metazoa</taxon>
        <taxon>Ecdysozoa</taxon>
        <taxon>Nematoda</taxon>
        <taxon>Chromadorea</taxon>
        <taxon>Rhabditida</taxon>
        <taxon>Spirurina</taxon>
        <taxon>Ascaridomorpha</taxon>
        <taxon>Ascaridoidea</taxon>
        <taxon>Ascarididae</taxon>
        <taxon>Parascaris</taxon>
    </lineage>
</organism>
<protein>
    <submittedName>
        <fullName evidence="2">Uncharacterized protein</fullName>
    </submittedName>
</protein>
<proteinExistence type="predicted"/>
<evidence type="ECO:0000313" key="2">
    <source>
        <dbReference type="WBParaSite" id="PEQ_0001313101-mRNA-1"/>
    </source>
</evidence>
<dbReference type="AlphaFoldDB" id="A0A914SGL0"/>
<dbReference type="Proteomes" id="UP000887564">
    <property type="component" value="Unplaced"/>
</dbReference>
<sequence>MTAELRDKAEKRLKKTFFISPGWPPNNPFICLSKNCAHSNPVDELSSHIFLTANPGLFQQIKALNMRCDNGFYERKYSTGCISSF</sequence>